<feature type="transmembrane region" description="Helical" evidence="1">
    <location>
        <begin position="352"/>
        <end position="370"/>
    </location>
</feature>
<feature type="transmembrane region" description="Helical" evidence="1">
    <location>
        <begin position="44"/>
        <end position="68"/>
    </location>
</feature>
<keyword evidence="3" id="KW-1185">Reference proteome</keyword>
<accession>A0ABW0JMF9</accession>
<feature type="transmembrane region" description="Helical" evidence="1">
    <location>
        <begin position="251"/>
        <end position="270"/>
    </location>
</feature>
<keyword evidence="1" id="KW-0812">Transmembrane</keyword>
<proteinExistence type="predicted"/>
<dbReference type="Proteomes" id="UP001596013">
    <property type="component" value="Unassembled WGS sequence"/>
</dbReference>
<evidence type="ECO:0000313" key="3">
    <source>
        <dbReference type="Proteomes" id="UP001596013"/>
    </source>
</evidence>
<organism evidence="2 3">
    <name type="scientific">Rhodanobacter umsongensis</name>
    <dbReference type="NCBI Taxonomy" id="633153"/>
    <lineage>
        <taxon>Bacteria</taxon>
        <taxon>Pseudomonadati</taxon>
        <taxon>Pseudomonadota</taxon>
        <taxon>Gammaproteobacteria</taxon>
        <taxon>Lysobacterales</taxon>
        <taxon>Rhodanobacteraceae</taxon>
        <taxon>Rhodanobacter</taxon>
    </lineage>
</organism>
<keyword evidence="1" id="KW-1133">Transmembrane helix</keyword>
<dbReference type="EMBL" id="JBHSMK010000007">
    <property type="protein sequence ID" value="MFC5437242.1"/>
    <property type="molecule type" value="Genomic_DNA"/>
</dbReference>
<evidence type="ECO:0000256" key="1">
    <source>
        <dbReference type="SAM" id="Phobius"/>
    </source>
</evidence>
<protein>
    <submittedName>
        <fullName evidence="2">DUF4129 domain-containing protein</fullName>
    </submittedName>
</protein>
<evidence type="ECO:0000313" key="2">
    <source>
        <dbReference type="EMBL" id="MFC5437242.1"/>
    </source>
</evidence>
<feature type="transmembrane region" description="Helical" evidence="1">
    <location>
        <begin position="153"/>
        <end position="177"/>
    </location>
</feature>
<name>A0ABW0JMF9_9GAMM</name>
<reference evidence="3" key="1">
    <citation type="journal article" date="2019" name="Int. J. Syst. Evol. Microbiol.">
        <title>The Global Catalogue of Microorganisms (GCM) 10K type strain sequencing project: providing services to taxonomists for standard genome sequencing and annotation.</title>
        <authorList>
            <consortium name="The Broad Institute Genomics Platform"/>
            <consortium name="The Broad Institute Genome Sequencing Center for Infectious Disease"/>
            <person name="Wu L."/>
            <person name="Ma J."/>
        </authorList>
    </citation>
    <scope>NUCLEOTIDE SEQUENCE [LARGE SCALE GENOMIC DNA]</scope>
    <source>
        <strain evidence="3">JCM 17130</strain>
    </source>
</reference>
<dbReference type="RefSeq" id="WP_377305496.1">
    <property type="nucleotide sequence ID" value="NZ_JBHSMK010000007.1"/>
</dbReference>
<keyword evidence="1" id="KW-0472">Membrane</keyword>
<comment type="caution">
    <text evidence="2">The sequence shown here is derived from an EMBL/GenBank/DDBJ whole genome shotgun (WGS) entry which is preliminary data.</text>
</comment>
<feature type="transmembrane region" description="Helical" evidence="1">
    <location>
        <begin position="197"/>
        <end position="230"/>
    </location>
</feature>
<sequence>MELERISVVLRPRGPREAIDLGAAMLRANAAAVWSAWFAFTLPVFVLCNALGVLLGLPWLGLVLMWWLKPLFDRVPLYVLSRAVFERTPGWRETLRGQRQWRWRSTLAALSWLRVDSNRALRLPMELLEGAPRKQRVARWKVLRRRIVADTSLLTYGCLQFELVLFLSVWLLALLLIPDEWRPLSLAEFFRHDVRDASTVWILLGAAVAYLAMSAIEPLYVACGFALYLNRRTQLEAWDIDLAFRRLRTRLQGLGKLLGVVLACACAWPMPAQAAAPPKPAATSLQQVFRQPPDSAGQRFAAAAMQAYRDPRFGGEHTVRRWVFKYTPKPTPAAQAIPFPALGAALATVFKIFLWLALVVAIGALLRFAWRWRGRLLQASAEPPLAVALDRQPTVVADAPLPADLAGATRALWHAQRQREALALLYRGCVAQTSRLLKVAPSPDATEADWLRRAAAIDDPARAQRIIAIVRTWQFAAYAGRYPDDAGIERLLAGWPAQAGTQA</sequence>
<gene>
    <name evidence="2" type="ORF">ACFPME_11785</name>
</gene>